<sequence>MVISKLTNQCGCAGNQEQTLRVPELGVQSTQECQSPVRDRPCHKEEVK</sequence>
<feature type="non-terminal residue" evidence="1">
    <location>
        <position position="48"/>
    </location>
</feature>
<accession>A0A0K2TBE1</accession>
<protein>
    <submittedName>
        <fullName evidence="1">Uncharacterized protein</fullName>
    </submittedName>
</protein>
<dbReference type="EMBL" id="HACA01005998">
    <property type="protein sequence ID" value="CDW23359.1"/>
    <property type="molecule type" value="Transcribed_RNA"/>
</dbReference>
<organism evidence="1">
    <name type="scientific">Lepeophtheirus salmonis</name>
    <name type="common">Salmon louse</name>
    <name type="synonym">Caligus salmonis</name>
    <dbReference type="NCBI Taxonomy" id="72036"/>
    <lineage>
        <taxon>Eukaryota</taxon>
        <taxon>Metazoa</taxon>
        <taxon>Ecdysozoa</taxon>
        <taxon>Arthropoda</taxon>
        <taxon>Crustacea</taxon>
        <taxon>Multicrustacea</taxon>
        <taxon>Hexanauplia</taxon>
        <taxon>Copepoda</taxon>
        <taxon>Siphonostomatoida</taxon>
        <taxon>Caligidae</taxon>
        <taxon>Lepeophtheirus</taxon>
    </lineage>
</organism>
<proteinExistence type="predicted"/>
<reference evidence="1" key="1">
    <citation type="submission" date="2014-05" db="EMBL/GenBank/DDBJ databases">
        <authorList>
            <person name="Chronopoulou M."/>
        </authorList>
    </citation>
    <scope>NUCLEOTIDE SEQUENCE</scope>
    <source>
        <tissue evidence="1">Whole organism</tissue>
    </source>
</reference>
<evidence type="ECO:0000313" key="1">
    <source>
        <dbReference type="EMBL" id="CDW23359.1"/>
    </source>
</evidence>
<dbReference type="AlphaFoldDB" id="A0A0K2TBE1"/>
<name>A0A0K2TBE1_LEPSM</name>